<reference evidence="16" key="1">
    <citation type="journal article" date="2017" name="Nat. Commun.">
        <title>The North American bullfrog draft genome provides insight into hormonal regulation of long noncoding RNA.</title>
        <authorList>
            <person name="Hammond S.A."/>
            <person name="Warren R.L."/>
            <person name="Vandervalk B.P."/>
            <person name="Kucuk E."/>
            <person name="Khan H."/>
            <person name="Gibb E.A."/>
            <person name="Pandoh P."/>
            <person name="Kirk H."/>
            <person name="Zhao Y."/>
            <person name="Jones M."/>
            <person name="Mungall A.J."/>
            <person name="Coope R."/>
            <person name="Pleasance S."/>
            <person name="Moore R.A."/>
            <person name="Holt R.A."/>
            <person name="Round J.M."/>
            <person name="Ohora S."/>
            <person name="Walle B.V."/>
            <person name="Veldhoen N."/>
            <person name="Helbing C.C."/>
            <person name="Birol I."/>
        </authorList>
    </citation>
    <scope>NUCLEOTIDE SEQUENCE [LARGE SCALE GENOMIC DNA]</scope>
</reference>
<dbReference type="SMART" id="SM00355">
    <property type="entry name" value="ZnF_C2H2"/>
    <property type="match status" value="7"/>
</dbReference>
<dbReference type="Gene3D" id="3.30.160.60">
    <property type="entry name" value="Classic Zinc Finger"/>
    <property type="match status" value="6"/>
</dbReference>
<feature type="domain" description="C2H2-type" evidence="14">
    <location>
        <begin position="388"/>
        <end position="415"/>
    </location>
</feature>
<feature type="domain" description="C2H2-type" evidence="14">
    <location>
        <begin position="332"/>
        <end position="359"/>
    </location>
</feature>
<dbReference type="GO" id="GO:0008270">
    <property type="term" value="F:zinc ion binding"/>
    <property type="evidence" value="ECO:0007669"/>
    <property type="project" value="UniProtKB-KW"/>
</dbReference>
<evidence type="ECO:0000259" key="14">
    <source>
        <dbReference type="PROSITE" id="PS50157"/>
    </source>
</evidence>
<evidence type="ECO:0000256" key="9">
    <source>
        <dbReference type="ARBA" id="ARBA00023125"/>
    </source>
</evidence>
<dbReference type="Pfam" id="PF00096">
    <property type="entry name" value="zf-C2H2"/>
    <property type="match status" value="7"/>
</dbReference>
<evidence type="ECO:0000256" key="4">
    <source>
        <dbReference type="ARBA" id="ARBA00022723"/>
    </source>
</evidence>
<evidence type="ECO:0000256" key="6">
    <source>
        <dbReference type="ARBA" id="ARBA00022771"/>
    </source>
</evidence>
<dbReference type="FunFam" id="3.30.160.60:FF:000340">
    <property type="entry name" value="zinc finger protein 473 isoform X1"/>
    <property type="match status" value="1"/>
</dbReference>
<dbReference type="FunFam" id="3.30.160.60:FF:000620">
    <property type="entry name" value="Zinc finger protein 263"/>
    <property type="match status" value="1"/>
</dbReference>
<dbReference type="FunFam" id="3.30.160.60:FF:000414">
    <property type="entry name" value="Zinc finger protein 398"/>
    <property type="match status" value="1"/>
</dbReference>
<dbReference type="PROSITE" id="PS00028">
    <property type="entry name" value="ZINC_FINGER_C2H2_1"/>
    <property type="match status" value="7"/>
</dbReference>
<proteinExistence type="inferred from homology"/>
<evidence type="ECO:0000256" key="10">
    <source>
        <dbReference type="ARBA" id="ARBA00023163"/>
    </source>
</evidence>
<feature type="region of interest" description="Disordered" evidence="13">
    <location>
        <begin position="276"/>
        <end position="306"/>
    </location>
</feature>
<sequence length="529" mass="58872">MDTGKFQDHQLSSCAPVLCDVGTEASADDCEDLEFTTFPIKDEQELWGNGEELEEDHLAKGENSTPKGIPRCHENGPTGEYIVVEKSISRPCVSSAWSRTQGPNMDPPPETRNVKKILQVANNIIHLLTGEVLGCLEDNEDLCEDVVIVEQQPLASLDNPKNKHKAEGPHIQIKQPHVQEQSECMNQSHQGAKLLEQHEGSKLSKHRGQQKYFSPGMDTGKFQDHQLSSCAPVLCDVGTEASADDCEDLEFTTFPIKDERELWGNGDELEEDHLAKGENSTPKGIPRCHENGPTGVDSANVNSQPLSDTEIDSFIGQCNPISSSTVPNAKTYKCPECPEVFSCRSELFKHQSHHRGSPLFSCPLCGKNFTSKSNLAKHKKIHTGEKPYSCLECGKHFREKHYLASHQAVHRGSQLILCSQCGKGYTSKSNLAKHQRIHTGQKPFSCSVCSKSFNQRSVLLAHQRTHTGEKPFSCDLCARRFTDKLQLVRHQATHSEDKRFCCNECGKSFTRKNLLIKHLTAHSVDDLPD</sequence>
<protein>
    <recommendedName>
        <fullName evidence="14">C2H2-type domain-containing protein</fullName>
    </recommendedName>
</protein>
<evidence type="ECO:0000313" key="16">
    <source>
        <dbReference type="Proteomes" id="UP000228934"/>
    </source>
</evidence>
<dbReference type="FunFam" id="3.30.160.60:FF:001289">
    <property type="entry name" value="Zinc finger protein 574"/>
    <property type="match status" value="1"/>
</dbReference>
<feature type="domain" description="C2H2-type" evidence="14">
    <location>
        <begin position="472"/>
        <end position="499"/>
    </location>
</feature>
<feature type="domain" description="C2H2-type" evidence="14">
    <location>
        <begin position="360"/>
        <end position="387"/>
    </location>
</feature>
<feature type="domain" description="C2H2-type" evidence="14">
    <location>
        <begin position="444"/>
        <end position="471"/>
    </location>
</feature>
<name>A0A2G9QL95_AQUCT</name>
<keyword evidence="9" id="KW-0238">DNA-binding</keyword>
<keyword evidence="5" id="KW-0677">Repeat</keyword>
<keyword evidence="11" id="KW-0539">Nucleus</keyword>
<dbReference type="PANTHER" id="PTHR24390">
    <property type="entry name" value="ZINC FINGER PROTEIN"/>
    <property type="match status" value="1"/>
</dbReference>
<accession>A0A2G9QL95</accession>
<evidence type="ECO:0000256" key="1">
    <source>
        <dbReference type="ARBA" id="ARBA00003767"/>
    </source>
</evidence>
<keyword evidence="6 12" id="KW-0863">Zinc-finger</keyword>
<evidence type="ECO:0000256" key="12">
    <source>
        <dbReference type="PROSITE-ProRule" id="PRU00042"/>
    </source>
</evidence>
<keyword evidence="8" id="KW-0805">Transcription regulation</keyword>
<evidence type="ECO:0000256" key="2">
    <source>
        <dbReference type="ARBA" id="ARBA00004123"/>
    </source>
</evidence>
<evidence type="ECO:0000313" key="15">
    <source>
        <dbReference type="EMBL" id="PIO15871.1"/>
    </source>
</evidence>
<dbReference type="PROSITE" id="PS50157">
    <property type="entry name" value="ZINC_FINGER_C2H2_2"/>
    <property type="match status" value="7"/>
</dbReference>
<gene>
    <name evidence="15" type="ORF">AB205_0138850</name>
</gene>
<feature type="domain" description="C2H2-type" evidence="14">
    <location>
        <begin position="416"/>
        <end position="443"/>
    </location>
</feature>
<comment type="function">
    <text evidence="1">May be involved in transcriptional regulation.</text>
</comment>
<keyword evidence="4" id="KW-0479">Metal-binding</keyword>
<evidence type="ECO:0000256" key="8">
    <source>
        <dbReference type="ARBA" id="ARBA00023015"/>
    </source>
</evidence>
<comment type="subcellular location">
    <subcellularLocation>
        <location evidence="2">Nucleus</location>
    </subcellularLocation>
</comment>
<evidence type="ECO:0000256" key="5">
    <source>
        <dbReference type="ARBA" id="ARBA00022737"/>
    </source>
</evidence>
<dbReference type="SUPFAM" id="SSF57667">
    <property type="entry name" value="beta-beta-alpha zinc fingers"/>
    <property type="match status" value="4"/>
</dbReference>
<dbReference type="FunFam" id="3.30.160.60:FF:000744">
    <property type="entry name" value="zinc finger E-box-binding homeobox 1"/>
    <property type="match status" value="1"/>
</dbReference>
<dbReference type="OrthoDB" id="6077919at2759"/>
<evidence type="ECO:0000256" key="3">
    <source>
        <dbReference type="ARBA" id="ARBA00006991"/>
    </source>
</evidence>
<dbReference type="Proteomes" id="UP000228934">
    <property type="component" value="Unassembled WGS sequence"/>
</dbReference>
<dbReference type="GO" id="GO:0000978">
    <property type="term" value="F:RNA polymerase II cis-regulatory region sequence-specific DNA binding"/>
    <property type="evidence" value="ECO:0007669"/>
    <property type="project" value="TreeGrafter"/>
</dbReference>
<dbReference type="EMBL" id="KV966173">
    <property type="protein sequence ID" value="PIO15871.1"/>
    <property type="molecule type" value="Genomic_DNA"/>
</dbReference>
<dbReference type="AlphaFoldDB" id="A0A2G9QL95"/>
<feature type="domain" description="C2H2-type" evidence="14">
    <location>
        <begin position="500"/>
        <end position="527"/>
    </location>
</feature>
<dbReference type="GO" id="GO:0005634">
    <property type="term" value="C:nucleus"/>
    <property type="evidence" value="ECO:0007669"/>
    <property type="project" value="UniProtKB-SubCell"/>
</dbReference>
<keyword evidence="16" id="KW-1185">Reference proteome</keyword>
<dbReference type="InterPro" id="IPR036236">
    <property type="entry name" value="Znf_C2H2_sf"/>
</dbReference>
<evidence type="ECO:0000256" key="11">
    <source>
        <dbReference type="ARBA" id="ARBA00023242"/>
    </source>
</evidence>
<feature type="compositionally biased region" description="Polar residues" evidence="13">
    <location>
        <begin position="297"/>
        <end position="306"/>
    </location>
</feature>
<organism evidence="15 16">
    <name type="scientific">Aquarana catesbeiana</name>
    <name type="common">American bullfrog</name>
    <name type="synonym">Rana catesbeiana</name>
    <dbReference type="NCBI Taxonomy" id="8400"/>
    <lineage>
        <taxon>Eukaryota</taxon>
        <taxon>Metazoa</taxon>
        <taxon>Chordata</taxon>
        <taxon>Craniata</taxon>
        <taxon>Vertebrata</taxon>
        <taxon>Euteleostomi</taxon>
        <taxon>Amphibia</taxon>
        <taxon>Batrachia</taxon>
        <taxon>Anura</taxon>
        <taxon>Neobatrachia</taxon>
        <taxon>Ranoidea</taxon>
        <taxon>Ranidae</taxon>
        <taxon>Aquarana</taxon>
    </lineage>
</organism>
<dbReference type="InterPro" id="IPR013087">
    <property type="entry name" value="Znf_C2H2_type"/>
</dbReference>
<keyword evidence="7" id="KW-0862">Zinc</keyword>
<dbReference type="GO" id="GO:0006357">
    <property type="term" value="P:regulation of transcription by RNA polymerase II"/>
    <property type="evidence" value="ECO:0007669"/>
    <property type="project" value="UniProtKB-ARBA"/>
</dbReference>
<comment type="similarity">
    <text evidence="3">Belongs to the krueppel C2H2-type zinc-finger protein family.</text>
</comment>
<dbReference type="PANTHER" id="PTHR24390:SF159">
    <property type="entry name" value="GROWTH FACTOR INDEPENDENT 1 TRANSCRIPTIONAL REPRESSOR"/>
    <property type="match status" value="1"/>
</dbReference>
<dbReference type="GO" id="GO:0003700">
    <property type="term" value="F:DNA-binding transcription factor activity"/>
    <property type="evidence" value="ECO:0007669"/>
    <property type="project" value="TreeGrafter"/>
</dbReference>
<dbReference type="FunFam" id="3.30.160.60:FF:000478">
    <property type="entry name" value="Zinc finger protein 133"/>
    <property type="match status" value="1"/>
</dbReference>
<keyword evidence="10" id="KW-0804">Transcription</keyword>
<evidence type="ECO:0000256" key="7">
    <source>
        <dbReference type="ARBA" id="ARBA00022833"/>
    </source>
</evidence>
<evidence type="ECO:0000256" key="13">
    <source>
        <dbReference type="SAM" id="MobiDB-lite"/>
    </source>
</evidence>